<dbReference type="Proteomes" id="UP000621500">
    <property type="component" value="Unassembled WGS sequence"/>
</dbReference>
<proteinExistence type="predicted"/>
<keyword evidence="2" id="KW-1185">Reference proteome</keyword>
<evidence type="ECO:0000313" key="1">
    <source>
        <dbReference type="EMBL" id="GIG97251.1"/>
    </source>
</evidence>
<comment type="caution">
    <text evidence="1">The sequence shown here is derived from an EMBL/GenBank/DDBJ whole genome shotgun (WGS) entry which is preliminary data.</text>
</comment>
<accession>A0ABQ4ERG9</accession>
<protein>
    <submittedName>
        <fullName evidence="1">Uncharacterized protein</fullName>
    </submittedName>
</protein>
<reference evidence="1 2" key="1">
    <citation type="submission" date="2021-01" db="EMBL/GenBank/DDBJ databases">
        <title>Whole genome shotgun sequence of Plantactinospora mayteni NBRC 109088.</title>
        <authorList>
            <person name="Komaki H."/>
            <person name="Tamura T."/>
        </authorList>
    </citation>
    <scope>NUCLEOTIDE SEQUENCE [LARGE SCALE GENOMIC DNA]</scope>
    <source>
        <strain evidence="1 2">NBRC 109088</strain>
    </source>
</reference>
<gene>
    <name evidence="1" type="ORF">Pma05_38240</name>
</gene>
<dbReference type="EMBL" id="BONX01000024">
    <property type="protein sequence ID" value="GIG97251.1"/>
    <property type="molecule type" value="Genomic_DNA"/>
</dbReference>
<evidence type="ECO:0000313" key="2">
    <source>
        <dbReference type="Proteomes" id="UP000621500"/>
    </source>
</evidence>
<name>A0ABQ4ERG9_9ACTN</name>
<organism evidence="1 2">
    <name type="scientific">Plantactinospora mayteni</name>
    <dbReference type="NCBI Taxonomy" id="566021"/>
    <lineage>
        <taxon>Bacteria</taxon>
        <taxon>Bacillati</taxon>
        <taxon>Actinomycetota</taxon>
        <taxon>Actinomycetes</taxon>
        <taxon>Micromonosporales</taxon>
        <taxon>Micromonosporaceae</taxon>
        <taxon>Plantactinospora</taxon>
    </lineage>
</organism>
<sequence>MGQPQAGLARANITSGPEIARPMGCTYLRLSIGTDLHGEHHGGVTPALSNRVTCVREKKQPFITLPSSCDVVAVLDALHRSLGSGPPETLR</sequence>